<evidence type="ECO:0000256" key="6">
    <source>
        <dbReference type="ARBA" id="ARBA00023211"/>
    </source>
</evidence>
<dbReference type="PANTHER" id="PTHR12992:SF24">
    <property type="entry name" value="PEROXISOMAL COENZYME A DIPHOSPHATASE NUDT7"/>
    <property type="match status" value="1"/>
</dbReference>
<keyword evidence="4 8" id="KW-0378">Hydrolase</keyword>
<dbReference type="STRING" id="4577.A0A1D6PTU5"/>
<comment type="cofactor">
    <cofactor evidence="1">
        <name>Mn(2+)</name>
        <dbReference type="ChEBI" id="CHEBI:29035"/>
    </cofactor>
</comment>
<dbReference type="FunCoup" id="A0A1D6PTU5">
    <property type="interactions" value="3"/>
</dbReference>
<keyword evidence="5" id="KW-0460">Magnesium</keyword>
<evidence type="ECO:0000256" key="1">
    <source>
        <dbReference type="ARBA" id="ARBA00001936"/>
    </source>
</evidence>
<evidence type="ECO:0000256" key="7">
    <source>
        <dbReference type="SAM" id="MobiDB-lite"/>
    </source>
</evidence>
<evidence type="ECO:0000256" key="2">
    <source>
        <dbReference type="ARBA" id="ARBA00001946"/>
    </source>
</evidence>
<dbReference type="PaxDb" id="4577-GRMZM5G809417_P01"/>
<proteinExistence type="predicted"/>
<dbReference type="eggNOG" id="KOG3069">
    <property type="taxonomic scope" value="Eukaryota"/>
</dbReference>
<comment type="cofactor">
    <cofactor evidence="2">
        <name>Mg(2+)</name>
        <dbReference type="ChEBI" id="CHEBI:18420"/>
    </cofactor>
</comment>
<dbReference type="GO" id="GO:0046872">
    <property type="term" value="F:metal ion binding"/>
    <property type="evidence" value="ECO:0007669"/>
    <property type="project" value="UniProtKB-KW"/>
</dbReference>
<dbReference type="Gene3D" id="3.90.79.10">
    <property type="entry name" value="Nucleoside Triphosphate Pyrophosphohydrolase"/>
    <property type="match status" value="1"/>
</dbReference>
<dbReference type="InParanoid" id="A0A1D6PTU5"/>
<evidence type="ECO:0000256" key="5">
    <source>
        <dbReference type="ARBA" id="ARBA00022842"/>
    </source>
</evidence>
<protein>
    <submittedName>
        <fullName evidence="8">Nudix hydrolase 15 mitochondrial</fullName>
    </submittedName>
</protein>
<keyword evidence="6" id="KW-0464">Manganese</keyword>
<dbReference type="GO" id="GO:0010945">
    <property type="term" value="F:coenzyme A diphosphatase activity"/>
    <property type="evidence" value="ECO:0007669"/>
    <property type="project" value="InterPro"/>
</dbReference>
<evidence type="ECO:0000256" key="4">
    <source>
        <dbReference type="ARBA" id="ARBA00022801"/>
    </source>
</evidence>
<dbReference type="OMA" id="CGGVRWA"/>
<sequence length="97" mass="10357">MAGEDCRSGAEMDALVRRLKLHRPSPSPYDPDPAAAPVPATAGDGELFRPRRAAVLVCLFRGDGGELRVILTKRSSSLSTHSAELPFQSCDSVNSGY</sequence>
<gene>
    <name evidence="8" type="ORF">ZEAMMB73_Zm00001d049332</name>
</gene>
<keyword evidence="3" id="KW-0479">Metal-binding</keyword>
<dbReference type="PANTHER" id="PTHR12992">
    <property type="entry name" value="NUDIX HYDROLASE"/>
    <property type="match status" value="1"/>
</dbReference>
<feature type="region of interest" description="Disordered" evidence="7">
    <location>
        <begin position="21"/>
        <end position="43"/>
    </location>
</feature>
<organism evidence="8">
    <name type="scientific">Zea mays</name>
    <name type="common">Maize</name>
    <dbReference type="NCBI Taxonomy" id="4577"/>
    <lineage>
        <taxon>Eukaryota</taxon>
        <taxon>Viridiplantae</taxon>
        <taxon>Streptophyta</taxon>
        <taxon>Embryophyta</taxon>
        <taxon>Tracheophyta</taxon>
        <taxon>Spermatophyta</taxon>
        <taxon>Magnoliopsida</taxon>
        <taxon>Liliopsida</taxon>
        <taxon>Poales</taxon>
        <taxon>Poaceae</taxon>
        <taxon>PACMAD clade</taxon>
        <taxon>Panicoideae</taxon>
        <taxon>Andropogonodae</taxon>
        <taxon>Andropogoneae</taxon>
        <taxon>Tripsacinae</taxon>
        <taxon>Zea</taxon>
    </lineage>
</organism>
<dbReference type="EMBL" id="CM000780">
    <property type="protein sequence ID" value="AQK50052.1"/>
    <property type="molecule type" value="Genomic_DNA"/>
</dbReference>
<evidence type="ECO:0000313" key="8">
    <source>
        <dbReference type="EMBL" id="AQK50052.1"/>
    </source>
</evidence>
<feature type="compositionally biased region" description="Pro residues" evidence="7">
    <location>
        <begin position="25"/>
        <end position="36"/>
    </location>
</feature>
<accession>A0A1D6PTU5</accession>
<dbReference type="InterPro" id="IPR045121">
    <property type="entry name" value="CoAse"/>
</dbReference>
<reference evidence="8" key="1">
    <citation type="submission" date="2015-12" db="EMBL/GenBank/DDBJ databases">
        <title>Update maize B73 reference genome by single molecule sequencing technologies.</title>
        <authorList>
            <consortium name="Maize Genome Sequencing Project"/>
            <person name="Ware D."/>
        </authorList>
    </citation>
    <scope>NUCLEOTIDE SEQUENCE</scope>
    <source>
        <tissue evidence="8">Seedling</tissue>
    </source>
</reference>
<name>A0A1D6PTU5_MAIZE</name>
<evidence type="ECO:0000256" key="3">
    <source>
        <dbReference type="ARBA" id="ARBA00022723"/>
    </source>
</evidence>
<dbReference type="AlphaFoldDB" id="A0A1D6PTU5"/>